<reference evidence="4" key="1">
    <citation type="journal article" date="2005" name="Nature">
        <title>The map-based sequence of the rice genome.</title>
        <authorList>
            <consortium name="International rice genome sequencing project (IRGSP)"/>
            <person name="Matsumoto T."/>
            <person name="Wu J."/>
            <person name="Kanamori H."/>
            <person name="Katayose Y."/>
            <person name="Fujisawa M."/>
            <person name="Namiki N."/>
            <person name="Mizuno H."/>
            <person name="Yamamoto K."/>
            <person name="Antonio B.A."/>
            <person name="Baba T."/>
            <person name="Sakata K."/>
            <person name="Nagamura Y."/>
            <person name="Aoki H."/>
            <person name="Arikawa K."/>
            <person name="Arita K."/>
            <person name="Bito T."/>
            <person name="Chiden Y."/>
            <person name="Fujitsuka N."/>
            <person name="Fukunaka R."/>
            <person name="Hamada M."/>
            <person name="Harada C."/>
            <person name="Hayashi A."/>
            <person name="Hijishita S."/>
            <person name="Honda M."/>
            <person name="Hosokawa S."/>
            <person name="Ichikawa Y."/>
            <person name="Idonuma A."/>
            <person name="Iijima M."/>
            <person name="Ikeda M."/>
            <person name="Ikeno M."/>
            <person name="Ito K."/>
            <person name="Ito S."/>
            <person name="Ito T."/>
            <person name="Ito Y."/>
            <person name="Ito Y."/>
            <person name="Iwabuchi A."/>
            <person name="Kamiya K."/>
            <person name="Karasawa W."/>
            <person name="Kurita K."/>
            <person name="Katagiri S."/>
            <person name="Kikuta A."/>
            <person name="Kobayashi H."/>
            <person name="Kobayashi N."/>
            <person name="Machita K."/>
            <person name="Maehara T."/>
            <person name="Masukawa M."/>
            <person name="Mizubayashi T."/>
            <person name="Mukai Y."/>
            <person name="Nagasaki H."/>
            <person name="Nagata Y."/>
            <person name="Naito S."/>
            <person name="Nakashima M."/>
            <person name="Nakama Y."/>
            <person name="Nakamichi Y."/>
            <person name="Nakamura M."/>
            <person name="Meguro A."/>
            <person name="Negishi M."/>
            <person name="Ohta I."/>
            <person name="Ohta T."/>
            <person name="Okamoto M."/>
            <person name="Ono N."/>
            <person name="Saji S."/>
            <person name="Sakaguchi M."/>
            <person name="Sakai K."/>
            <person name="Shibata M."/>
            <person name="Shimokawa T."/>
            <person name="Song J."/>
            <person name="Takazaki Y."/>
            <person name="Terasawa K."/>
            <person name="Tsugane M."/>
            <person name="Tsuji K."/>
            <person name="Ueda S."/>
            <person name="Waki K."/>
            <person name="Yamagata H."/>
            <person name="Yamamoto M."/>
            <person name="Yamamoto S."/>
            <person name="Yamane H."/>
            <person name="Yoshiki S."/>
            <person name="Yoshihara R."/>
            <person name="Yukawa K."/>
            <person name="Zhong H."/>
            <person name="Yano M."/>
            <person name="Yuan Q."/>
            <person name="Ouyang S."/>
            <person name="Liu J."/>
            <person name="Jones K.M."/>
            <person name="Gansberger K."/>
            <person name="Moffat K."/>
            <person name="Hill J."/>
            <person name="Bera J."/>
            <person name="Fadrosh D."/>
            <person name="Jin S."/>
            <person name="Johri S."/>
            <person name="Kim M."/>
            <person name="Overton L."/>
            <person name="Reardon M."/>
            <person name="Tsitrin T."/>
            <person name="Vuong H."/>
            <person name="Weaver B."/>
            <person name="Ciecko A."/>
            <person name="Tallon L."/>
            <person name="Jackson J."/>
            <person name="Pai G."/>
            <person name="Aken S.V."/>
            <person name="Utterback T."/>
            <person name="Reidmuller S."/>
            <person name="Feldblyum T."/>
            <person name="Hsiao J."/>
            <person name="Zismann V."/>
            <person name="Iobst S."/>
            <person name="de Vazeille A.R."/>
            <person name="Buell C.R."/>
            <person name="Ying K."/>
            <person name="Li Y."/>
            <person name="Lu T."/>
            <person name="Huang Y."/>
            <person name="Zhao Q."/>
            <person name="Feng Q."/>
            <person name="Zhang L."/>
            <person name="Zhu J."/>
            <person name="Weng Q."/>
            <person name="Mu J."/>
            <person name="Lu Y."/>
            <person name="Fan D."/>
            <person name="Liu Y."/>
            <person name="Guan J."/>
            <person name="Zhang Y."/>
            <person name="Yu S."/>
            <person name="Liu X."/>
            <person name="Zhang Y."/>
            <person name="Hong G."/>
            <person name="Han B."/>
            <person name="Choisne N."/>
            <person name="Demange N."/>
            <person name="Orjeda G."/>
            <person name="Samain S."/>
            <person name="Cattolico L."/>
            <person name="Pelletier E."/>
            <person name="Couloux A."/>
            <person name="Segurens B."/>
            <person name="Wincker P."/>
            <person name="D'Hont A."/>
            <person name="Scarpelli C."/>
            <person name="Weissenbach J."/>
            <person name="Salanoubat M."/>
            <person name="Quetier F."/>
            <person name="Yu Y."/>
            <person name="Kim H.R."/>
            <person name="Rambo T."/>
            <person name="Currie J."/>
            <person name="Collura K."/>
            <person name="Luo M."/>
            <person name="Yang T."/>
            <person name="Ammiraju J.S.S."/>
            <person name="Engler F."/>
            <person name="Soderlund C."/>
            <person name="Wing R.A."/>
            <person name="Palmer L.E."/>
            <person name="de la Bastide M."/>
            <person name="Spiegel L."/>
            <person name="Nascimento L."/>
            <person name="Zutavern T."/>
            <person name="O'Shaughnessy A."/>
            <person name="Dike S."/>
            <person name="Dedhia N."/>
            <person name="Preston R."/>
            <person name="Balija V."/>
            <person name="McCombie W.R."/>
            <person name="Chow T."/>
            <person name="Chen H."/>
            <person name="Chung M."/>
            <person name="Chen C."/>
            <person name="Shaw J."/>
            <person name="Wu H."/>
            <person name="Hsiao K."/>
            <person name="Chao Y."/>
            <person name="Chu M."/>
            <person name="Cheng C."/>
            <person name="Hour A."/>
            <person name="Lee P."/>
            <person name="Lin S."/>
            <person name="Lin Y."/>
            <person name="Liou J."/>
            <person name="Liu S."/>
            <person name="Hsing Y."/>
            <person name="Raghuvanshi S."/>
            <person name="Mohanty A."/>
            <person name="Bharti A.K."/>
            <person name="Gaur A."/>
            <person name="Gupta V."/>
            <person name="Kumar D."/>
            <person name="Ravi V."/>
            <person name="Vij S."/>
            <person name="Kapur A."/>
            <person name="Khurana P."/>
            <person name="Khurana P."/>
            <person name="Khurana J.P."/>
            <person name="Tyagi A.K."/>
            <person name="Gaikwad K."/>
            <person name="Singh A."/>
            <person name="Dalal V."/>
            <person name="Srivastava S."/>
            <person name="Dixit A."/>
            <person name="Pal A.K."/>
            <person name="Ghazi I.A."/>
            <person name="Yadav M."/>
            <person name="Pandit A."/>
            <person name="Bhargava A."/>
            <person name="Sureshbabu K."/>
            <person name="Batra K."/>
            <person name="Sharma T.R."/>
            <person name="Mohapatra T."/>
            <person name="Singh N.K."/>
            <person name="Messing J."/>
            <person name="Nelson A.B."/>
            <person name="Fuks G."/>
            <person name="Kavchok S."/>
            <person name="Keizer G."/>
            <person name="Linton E."/>
            <person name="Llaca V."/>
            <person name="Song R."/>
            <person name="Tanyolac B."/>
            <person name="Young S."/>
            <person name="Ho-Il K."/>
            <person name="Hahn J.H."/>
            <person name="Sangsakoo G."/>
            <person name="Vanavichit A."/>
            <person name="de Mattos Luiz.A.T."/>
            <person name="Zimmer P.D."/>
            <person name="Malone G."/>
            <person name="Dellagostin O."/>
            <person name="de Oliveira A.C."/>
            <person name="Bevan M."/>
            <person name="Bancroft I."/>
            <person name="Minx P."/>
            <person name="Cordum H."/>
            <person name="Wilson R."/>
            <person name="Cheng Z."/>
            <person name="Jin W."/>
            <person name="Jiang J."/>
            <person name="Leong S.A."/>
            <person name="Iwama H."/>
            <person name="Gojobori T."/>
            <person name="Itoh T."/>
            <person name="Niimura Y."/>
            <person name="Fujii Y."/>
            <person name="Habara T."/>
            <person name="Sakai H."/>
            <person name="Sato Y."/>
            <person name="Wilson G."/>
            <person name="Kumar K."/>
            <person name="McCouch S."/>
            <person name="Juretic N."/>
            <person name="Hoen D."/>
            <person name="Wright S."/>
            <person name="Bruskiewich R."/>
            <person name="Bureau T."/>
            <person name="Miyao A."/>
            <person name="Hirochika H."/>
            <person name="Nishikawa T."/>
            <person name="Kadowaki K."/>
            <person name="Sugiura M."/>
            <person name="Burr B."/>
            <person name="Sasaki T."/>
        </authorList>
    </citation>
    <scope>NUCLEOTIDE SEQUENCE [LARGE SCALE GENOMIC DNA]</scope>
    <source>
        <strain evidence="4">cv. Nipponbare</strain>
    </source>
</reference>
<reference evidence="3 4" key="3">
    <citation type="journal article" date="2013" name="Rice">
        <title>Improvement of the Oryza sativa Nipponbare reference genome using next generation sequence and optical map data.</title>
        <authorList>
            <person name="Kawahara Y."/>
            <person name="de la Bastide M."/>
            <person name="Hamilton J.P."/>
            <person name="Kanamori H."/>
            <person name="McCombie W.R."/>
            <person name="Ouyang S."/>
            <person name="Schwartz D.C."/>
            <person name="Tanaka T."/>
            <person name="Wu J."/>
            <person name="Zhou S."/>
            <person name="Childs K.L."/>
            <person name="Davidson R.M."/>
            <person name="Lin H."/>
            <person name="Quesada-Ocampo L."/>
            <person name="Vaillancourt B."/>
            <person name="Sakai H."/>
            <person name="Lee S.S."/>
            <person name="Kim J."/>
            <person name="Numa H."/>
            <person name="Itoh T."/>
            <person name="Buell C.R."/>
            <person name="Matsumoto T."/>
        </authorList>
    </citation>
    <scope>NUCLEOTIDE SEQUENCE [LARGE SCALE GENOMIC DNA]</scope>
    <source>
        <strain evidence="4">cv. Nipponbare</strain>
    </source>
</reference>
<dbReference type="EMBL" id="AP014960">
    <property type="protein sequence ID" value="BAS88343.1"/>
    <property type="molecule type" value="Genomic_DNA"/>
</dbReference>
<feature type="non-terminal residue" evidence="3">
    <location>
        <position position="1"/>
    </location>
</feature>
<dbReference type="Gene3D" id="3.40.50.2000">
    <property type="entry name" value="Glycogen Phosphorylase B"/>
    <property type="match status" value="2"/>
</dbReference>
<dbReference type="PaxDb" id="39947-A0A0P0W828"/>
<dbReference type="GO" id="GO:0035251">
    <property type="term" value="F:UDP-glucosyltransferase activity"/>
    <property type="evidence" value="ECO:0000318"/>
    <property type="project" value="GO_Central"/>
</dbReference>
<gene>
    <name evidence="3" type="ordered locus">Os04g0274100</name>
    <name evidence="3" type="ORF">OSNPB_040274100</name>
</gene>
<dbReference type="Proteomes" id="UP000059680">
    <property type="component" value="Chromosome 4"/>
</dbReference>
<dbReference type="SUPFAM" id="SSF53756">
    <property type="entry name" value="UDP-Glycosyltransferase/glycogen phosphorylase"/>
    <property type="match status" value="1"/>
</dbReference>
<reference evidence="3 4" key="2">
    <citation type="journal article" date="2013" name="Plant Cell Physiol.">
        <title>Rice Annotation Project Database (RAP-DB): an integrative and interactive database for rice genomics.</title>
        <authorList>
            <person name="Sakai H."/>
            <person name="Lee S.S."/>
            <person name="Tanaka T."/>
            <person name="Numa H."/>
            <person name="Kim J."/>
            <person name="Kawahara Y."/>
            <person name="Wakimoto H."/>
            <person name="Yang C.C."/>
            <person name="Iwamoto M."/>
            <person name="Abe T."/>
            <person name="Yamada Y."/>
            <person name="Muto A."/>
            <person name="Inokuchi H."/>
            <person name="Ikemura T."/>
            <person name="Matsumoto T."/>
            <person name="Sasaki T."/>
            <person name="Itoh T."/>
        </authorList>
    </citation>
    <scope>NUCLEOTIDE SEQUENCE [LARGE SCALE GENOMIC DNA]</scope>
    <source>
        <strain evidence="4">cv. Nipponbare</strain>
    </source>
</reference>
<evidence type="ECO:0000313" key="3">
    <source>
        <dbReference type="EMBL" id="BAS88343.1"/>
    </source>
</evidence>
<dbReference type="AlphaFoldDB" id="A0A0P0W828"/>
<dbReference type="eggNOG" id="KOG1192">
    <property type="taxonomic scope" value="Eukaryota"/>
</dbReference>
<dbReference type="OMA" id="CINGQFR"/>
<dbReference type="PANTHER" id="PTHR48047:SF61">
    <property type="entry name" value="OS04G0273600 PROTEIN"/>
    <property type="match status" value="1"/>
</dbReference>
<feature type="compositionally biased region" description="Low complexity" evidence="2">
    <location>
        <begin position="20"/>
        <end position="75"/>
    </location>
</feature>
<dbReference type="PANTHER" id="PTHR48047">
    <property type="entry name" value="GLYCOSYLTRANSFERASE"/>
    <property type="match status" value="1"/>
</dbReference>
<feature type="region of interest" description="Disordered" evidence="2">
    <location>
        <begin position="1"/>
        <end position="82"/>
    </location>
</feature>
<organism evidence="3 4">
    <name type="scientific">Oryza sativa subsp. japonica</name>
    <name type="common">Rice</name>
    <dbReference type="NCBI Taxonomy" id="39947"/>
    <lineage>
        <taxon>Eukaryota</taxon>
        <taxon>Viridiplantae</taxon>
        <taxon>Streptophyta</taxon>
        <taxon>Embryophyta</taxon>
        <taxon>Tracheophyta</taxon>
        <taxon>Spermatophyta</taxon>
        <taxon>Magnoliopsida</taxon>
        <taxon>Liliopsida</taxon>
        <taxon>Poales</taxon>
        <taxon>Poaceae</taxon>
        <taxon>BOP clade</taxon>
        <taxon>Oryzoideae</taxon>
        <taxon>Oryzeae</taxon>
        <taxon>Oryzinae</taxon>
        <taxon>Oryza</taxon>
        <taxon>Oryza sativa</taxon>
    </lineage>
</organism>
<evidence type="ECO:0000313" key="4">
    <source>
        <dbReference type="Proteomes" id="UP000059680"/>
    </source>
</evidence>
<comment type="similarity">
    <text evidence="1">Belongs to the UDP-glycosyltransferase family.</text>
</comment>
<dbReference type="Gramene" id="Os04t0274100-00">
    <property type="protein sequence ID" value="Os04t0274100-00"/>
    <property type="gene ID" value="Os04g0274100"/>
</dbReference>
<feature type="region of interest" description="Disordered" evidence="2">
    <location>
        <begin position="164"/>
        <end position="185"/>
    </location>
</feature>
<accession>A0A0P0W828</accession>
<dbReference type="SMR" id="A0A0P0W828"/>
<name>A0A0P0W828_ORYSJ</name>
<feature type="compositionally biased region" description="Low complexity" evidence="2">
    <location>
        <begin position="164"/>
        <end position="181"/>
    </location>
</feature>
<keyword evidence="4" id="KW-1185">Reference proteome</keyword>
<dbReference type="InParanoid" id="A0A0P0W828"/>
<sequence>NRSTLQLGRIRNYEHKQVVRPSRAKATSPASSPSRASSAATPSCPTATSTSRSSAPRATAPPSAPPTTTTTTARALPGWPSTRYAVRAGRPRRGLPDGCESSSDLPLREFITLLFEAFESLEPAFDGFLSGLVDQEGTTVCVVADGFVAWTVGVARRRGCPRTRSSCRAARSARPSSSETTTSEHDAVLSWLDTQRPASVLYISFGSQNSIRLHQTTKSSRRRWSPAAVRSSGPSARRWGSTCINGQFRDEWLPEGFEQRARGHVVHGWAPRVSILAHA</sequence>
<evidence type="ECO:0000256" key="1">
    <source>
        <dbReference type="ARBA" id="ARBA00009995"/>
    </source>
</evidence>
<evidence type="ECO:0000256" key="2">
    <source>
        <dbReference type="SAM" id="MobiDB-lite"/>
    </source>
</evidence>
<proteinExistence type="inferred from homology"/>
<protein>
    <submittedName>
        <fullName evidence="3">Os04g0274100 protein</fullName>
    </submittedName>
</protein>